<evidence type="ECO:0000256" key="2">
    <source>
        <dbReference type="ARBA" id="ARBA00022692"/>
    </source>
</evidence>
<protein>
    <submittedName>
        <fullName evidence="7">Translocation/assembly module TamB</fullName>
    </submittedName>
</protein>
<dbReference type="InterPro" id="IPR007452">
    <property type="entry name" value="TamB_C"/>
</dbReference>
<evidence type="ECO:0000259" key="6">
    <source>
        <dbReference type="Pfam" id="PF04357"/>
    </source>
</evidence>
<proteinExistence type="predicted"/>
<keyword evidence="3" id="KW-1133">Transmembrane helix</keyword>
<evidence type="ECO:0000313" key="8">
    <source>
        <dbReference type="Proteomes" id="UP000317332"/>
    </source>
</evidence>
<keyword evidence="8" id="KW-1185">Reference proteome</keyword>
<dbReference type="Pfam" id="PF04357">
    <property type="entry name" value="TamB"/>
    <property type="match status" value="1"/>
</dbReference>
<feature type="domain" description="Translocation and assembly module TamB C-terminal" evidence="6">
    <location>
        <begin position="1000"/>
        <end position="1412"/>
    </location>
</feature>
<evidence type="ECO:0000256" key="5">
    <source>
        <dbReference type="SAM" id="MobiDB-lite"/>
    </source>
</evidence>
<dbReference type="GO" id="GO:0005886">
    <property type="term" value="C:plasma membrane"/>
    <property type="evidence" value="ECO:0007669"/>
    <property type="project" value="InterPro"/>
</dbReference>
<dbReference type="EMBL" id="VHIQ01000004">
    <property type="protein sequence ID" value="TPV33479.1"/>
    <property type="molecule type" value="Genomic_DNA"/>
</dbReference>
<dbReference type="PANTHER" id="PTHR36985">
    <property type="entry name" value="TRANSLOCATION AND ASSEMBLY MODULE SUBUNIT TAMB"/>
    <property type="match status" value="1"/>
</dbReference>
<dbReference type="OrthoDB" id="680700at2"/>
<dbReference type="Proteomes" id="UP000317332">
    <property type="component" value="Unassembled WGS sequence"/>
</dbReference>
<comment type="subcellular location">
    <subcellularLocation>
        <location evidence="1">Membrane</location>
        <topology evidence="1">Single-pass membrane protein</topology>
    </subcellularLocation>
</comment>
<dbReference type="GO" id="GO:0009306">
    <property type="term" value="P:protein secretion"/>
    <property type="evidence" value="ECO:0007669"/>
    <property type="project" value="InterPro"/>
</dbReference>
<comment type="caution">
    <text evidence="7">The sequence shown here is derived from an EMBL/GenBank/DDBJ whole genome shotgun (WGS) entry which is preliminary data.</text>
</comment>
<dbReference type="RefSeq" id="WP_140990441.1">
    <property type="nucleotide sequence ID" value="NZ_VHIQ01000004.1"/>
</dbReference>
<dbReference type="PANTHER" id="PTHR36985:SF1">
    <property type="entry name" value="TRANSLOCATION AND ASSEMBLY MODULE SUBUNIT TAMB"/>
    <property type="match status" value="1"/>
</dbReference>
<gene>
    <name evidence="7" type="ORF">FJ651_10370</name>
</gene>
<evidence type="ECO:0000256" key="1">
    <source>
        <dbReference type="ARBA" id="ARBA00004167"/>
    </source>
</evidence>
<reference evidence="7 8" key="1">
    <citation type="submission" date="2019-06" db="EMBL/GenBank/DDBJ databases">
        <title>Flavobacteriaceae Paucihalobacterium erythroidium CWB-1, complete genome.</title>
        <authorList>
            <person name="Wu S."/>
        </authorList>
    </citation>
    <scope>NUCLEOTIDE SEQUENCE [LARGE SCALE GENOMIC DNA]</scope>
    <source>
        <strain evidence="7 8">CWB-1</strain>
    </source>
</reference>
<keyword evidence="2" id="KW-0812">Transmembrane</keyword>
<sequence>MLILAIPAVQNSLGSYATKKLNEEFGTNINIEKIGLRYNGDVRLKQIYIEDFKQDTLIYIKDLKTSIVSFKNLYNGKLNFGDIEVEELQFNVVTYLNETDTNLDVFVASFDTDEPKTEPSNFLMSSSDISINKSSFKLLDYNKETVDILNLNNLNINATNFLISGPDVKTRINQLSFDSKRGVSVNQMSTNFEYGLDHMDFKDLKIRSNNSNINGQLRFDYEREDLQYFEDKVLITAKFQNSSIRLDELNKFYNEFGTGHQAEIAMDLSGTLNKLKIDNLNYASSSNTVIDGDLMLTNLFTDNSNDFSLDAYFRTLSSNYKDLTTIFPELLGKTIPTLFNKLGRFSITGPAFITANTIETNNTIVTDIGNIKSRLKLTRVDDIDNAQYKGNLQFENFDLGVLFDDKNFGTTSFNLDLEGKSFKMDKLQTNLTGFVYNLNYNDYNYKDIFISGALKNKIYNGILKINDDNIKFHFDGLADVSSEIKSFDFNADVSYANLKALNFVKQDSIGIFKGKVMVSASGSSVDDARGTISVFETNYINENDQFYFDDFSITSVFEQNQRTVTVNSPDIIEGTMIGDFKFADIPKLTQNALGSIFTNYKPYKIENEQYIDFDFIIHNKIINVFLNDLRFSEKTNIKGRIETDATQFKLLFKAPFIGYTKDFNAENISLNINNSNPVYNTYIKMDSLSTKFYNVSDFNLINVTSKDTLYIRSEFKGGVNNADEYTMNLYYTIDEDNNFVVGFKKSDVRFKNFDWQINVNNEPSNKVIFDKKLKNFHINQLIVNHENEQMSLYGRLRDSTYKDLSLSFNEISLNKITPSIDSLSLSGDVNGYLRLLQQDGVYLPTSDLLISNLEVNDLRLGNLGALITGDDSLTKYTVDVLLQNDNVKSLEAIGEINFGKNNKNIDLDVSFDEFLIDPLNPLGEGILNDIRGLVSGEVKVSGSLEKPDLNGELYMDRTGLRIPYLNVDYGFDFDSKVILEGQDFIFDNVALTDTKFFSRGRLNGVISHDNFSDWKLNLQIDADRLLVLDTQETEESLYYGTAYMTGNASISGPTDELVISVNGKTARGTVFNIPLNDINSFGDNTYIKFLTKEEKNARILGEVKEDVLVKGLELKFDLDVDENALIEIVIDKESGSTIKGRGSGNLLFEINTTGKFKMFGDFSVYQGIYNFRYGAVVQKEFTVQPGGTILWDGEPLDARIDLKAIYKTDTNPSILLDNPTSQSIPVNLEINLSGRLEQPEPEFDFSFPNASSILKSELEYRLSSKEERDKQALYLLATGGFAQGVNDFNFTGTIAERLNGIISSLLGNQDGTFNIGLNYQMGADRPDFQTDDRFGVTLQTKISDKIYLDGQLGVPIGGASETVIAGDVQIDFLLNDDGTLKARVFNRQNEIRNFGEDIGYTQGIGISYNVEFNTFKELIQRILKGEFNSQKSQNEPQTSKKKAENLPDFINLKKAETAKKGK</sequence>
<feature type="compositionally biased region" description="Polar residues" evidence="5">
    <location>
        <begin position="1428"/>
        <end position="1437"/>
    </location>
</feature>
<name>A0A506PIN7_9FLAO</name>
<evidence type="ECO:0000256" key="3">
    <source>
        <dbReference type="ARBA" id="ARBA00022989"/>
    </source>
</evidence>
<evidence type="ECO:0000313" key="7">
    <source>
        <dbReference type="EMBL" id="TPV33479.1"/>
    </source>
</evidence>
<organism evidence="7 8">
    <name type="scientific">Paucihalobacter ruber</name>
    <dbReference type="NCBI Taxonomy" id="2567861"/>
    <lineage>
        <taxon>Bacteria</taxon>
        <taxon>Pseudomonadati</taxon>
        <taxon>Bacteroidota</taxon>
        <taxon>Flavobacteriia</taxon>
        <taxon>Flavobacteriales</taxon>
        <taxon>Flavobacteriaceae</taxon>
        <taxon>Paucihalobacter</taxon>
    </lineage>
</organism>
<accession>A0A506PIN7</accession>
<keyword evidence="4" id="KW-0472">Membrane</keyword>
<evidence type="ECO:0000256" key="4">
    <source>
        <dbReference type="ARBA" id="ARBA00023136"/>
    </source>
</evidence>
<feature type="region of interest" description="Disordered" evidence="5">
    <location>
        <begin position="1428"/>
        <end position="1448"/>
    </location>
</feature>